<dbReference type="NCBIfam" id="TIGR01726">
    <property type="entry name" value="HEQRo_perm_3TM"/>
    <property type="match status" value="1"/>
</dbReference>
<sequence>MANADLAHVRSEEAPTLPAPVSTTGAIGWMRKNLFSSVGNTILTFIGIWLAYSIIAPIIQFAFIDAVWTGDDRQACLATQEGQTVGACWAYVKAYLPQFIYGRYPLEERWRVDVVFVLLVFTMVPLLIPSLPRKGLNAILFLVVFPVVAYFLLTGLVIGDNVILPIVQTAQWGGLLVTLVIAVTGIVASLPLGIALALGRRSQMPIVKLVSIIFIEFWRGVPLITVLFMASVVLPLFLPDGVTFDKLLRVLIGVTLFASAYMAEVVRGGLQAIPKGQYEGAQALGLRFWPMMYLIILPQALKMVIPGIVNTFIGLFKDTTLVLIVGMFDLLGQIQSSFSDPNWSTPTQSYTGYLFATAIFFVFCFGMSRYSIFMERKLHTGHKR</sequence>
<feature type="transmembrane region" description="Helical" evidence="8">
    <location>
        <begin position="250"/>
        <end position="270"/>
    </location>
</feature>
<comment type="caution">
    <text evidence="10">The sequence shown here is derived from an EMBL/GenBank/DDBJ whole genome shotgun (WGS) entry which is preliminary data.</text>
</comment>
<keyword evidence="3 8" id="KW-0813">Transport</keyword>
<evidence type="ECO:0000259" key="9">
    <source>
        <dbReference type="PROSITE" id="PS50928"/>
    </source>
</evidence>
<dbReference type="PROSITE" id="PS50928">
    <property type="entry name" value="ABC_TM1"/>
    <property type="match status" value="1"/>
</dbReference>
<evidence type="ECO:0000256" key="8">
    <source>
        <dbReference type="RuleBase" id="RU363032"/>
    </source>
</evidence>
<evidence type="ECO:0000256" key="3">
    <source>
        <dbReference type="ARBA" id="ARBA00022448"/>
    </source>
</evidence>
<dbReference type="GO" id="GO:0006865">
    <property type="term" value="P:amino acid transport"/>
    <property type="evidence" value="ECO:0007669"/>
    <property type="project" value="TreeGrafter"/>
</dbReference>
<dbReference type="PANTHER" id="PTHR30614">
    <property type="entry name" value="MEMBRANE COMPONENT OF AMINO ACID ABC TRANSPORTER"/>
    <property type="match status" value="1"/>
</dbReference>
<dbReference type="InterPro" id="IPR000515">
    <property type="entry name" value="MetI-like"/>
</dbReference>
<keyword evidence="7 8" id="KW-0472">Membrane</keyword>
<feature type="transmembrane region" description="Helical" evidence="8">
    <location>
        <begin position="114"/>
        <end position="131"/>
    </location>
</feature>
<protein>
    <submittedName>
        <fullName evidence="10">Amino acid ABC transporter permease</fullName>
    </submittedName>
</protein>
<feature type="transmembrane region" description="Helical" evidence="8">
    <location>
        <begin position="170"/>
        <end position="199"/>
    </location>
</feature>
<gene>
    <name evidence="10" type="ORF">GCM10011316_15720</name>
</gene>
<evidence type="ECO:0000313" key="11">
    <source>
        <dbReference type="Proteomes" id="UP000605148"/>
    </source>
</evidence>
<dbReference type="SUPFAM" id="SSF161098">
    <property type="entry name" value="MetI-like"/>
    <property type="match status" value="1"/>
</dbReference>
<reference evidence="10" key="2">
    <citation type="submission" date="2020-09" db="EMBL/GenBank/DDBJ databases">
        <authorList>
            <person name="Sun Q."/>
            <person name="Zhou Y."/>
        </authorList>
    </citation>
    <scope>NUCLEOTIDE SEQUENCE</scope>
    <source>
        <strain evidence="10">CGMCC 1.12426</strain>
    </source>
</reference>
<dbReference type="Proteomes" id="UP000605148">
    <property type="component" value="Unassembled WGS sequence"/>
</dbReference>
<evidence type="ECO:0000256" key="6">
    <source>
        <dbReference type="ARBA" id="ARBA00022989"/>
    </source>
</evidence>
<evidence type="ECO:0000256" key="4">
    <source>
        <dbReference type="ARBA" id="ARBA00022475"/>
    </source>
</evidence>
<dbReference type="Gene3D" id="1.10.3720.10">
    <property type="entry name" value="MetI-like"/>
    <property type="match status" value="1"/>
</dbReference>
<evidence type="ECO:0000256" key="1">
    <source>
        <dbReference type="ARBA" id="ARBA00004429"/>
    </source>
</evidence>
<feature type="domain" description="ABC transmembrane type-1" evidence="9">
    <location>
        <begin position="175"/>
        <end position="371"/>
    </location>
</feature>
<dbReference type="InterPro" id="IPR043429">
    <property type="entry name" value="ArtM/GltK/GlnP/TcyL/YhdX-like"/>
</dbReference>
<keyword evidence="5 8" id="KW-0812">Transmembrane</keyword>
<dbReference type="Pfam" id="PF00528">
    <property type="entry name" value="BPD_transp_1"/>
    <property type="match status" value="1"/>
</dbReference>
<keyword evidence="11" id="KW-1185">Reference proteome</keyword>
<feature type="transmembrane region" description="Helical" evidence="8">
    <location>
        <begin position="41"/>
        <end position="64"/>
    </location>
</feature>
<dbReference type="RefSeq" id="WP_150495702.1">
    <property type="nucleotide sequence ID" value="NZ_BMFA01000004.1"/>
</dbReference>
<evidence type="ECO:0000256" key="2">
    <source>
        <dbReference type="ARBA" id="ARBA00010072"/>
    </source>
</evidence>
<proteinExistence type="inferred from homology"/>
<organism evidence="10 11">
    <name type="scientific">Roseibium aquae</name>
    <dbReference type="NCBI Taxonomy" id="1323746"/>
    <lineage>
        <taxon>Bacteria</taxon>
        <taxon>Pseudomonadati</taxon>
        <taxon>Pseudomonadota</taxon>
        <taxon>Alphaproteobacteria</taxon>
        <taxon>Hyphomicrobiales</taxon>
        <taxon>Stappiaceae</taxon>
        <taxon>Roseibium</taxon>
    </lineage>
</organism>
<evidence type="ECO:0000256" key="5">
    <source>
        <dbReference type="ARBA" id="ARBA00022692"/>
    </source>
</evidence>
<comment type="similarity">
    <text evidence="2">Belongs to the binding-protein-dependent transport system permease family. HisMQ subfamily.</text>
</comment>
<dbReference type="PANTHER" id="PTHR30614:SF41">
    <property type="entry name" value="INNER MEMBRANE AMINO-ACID ABC TRANSPORTER PERMEASE PROTEIN YHDY"/>
    <property type="match status" value="1"/>
</dbReference>
<keyword evidence="6 8" id="KW-1133">Transmembrane helix</keyword>
<name>A0A916TH32_9HYPH</name>
<comment type="subcellular location">
    <subcellularLocation>
        <location evidence="1">Cell inner membrane</location>
        <topology evidence="1">Multi-pass membrane protein</topology>
    </subcellularLocation>
    <subcellularLocation>
        <location evidence="8">Cell membrane</location>
        <topology evidence="8">Multi-pass membrane protein</topology>
    </subcellularLocation>
</comment>
<dbReference type="InterPro" id="IPR035906">
    <property type="entry name" value="MetI-like_sf"/>
</dbReference>
<feature type="transmembrane region" description="Helical" evidence="8">
    <location>
        <begin position="138"/>
        <end position="158"/>
    </location>
</feature>
<accession>A0A916TH32</accession>
<dbReference type="CDD" id="cd06261">
    <property type="entry name" value="TM_PBP2"/>
    <property type="match status" value="1"/>
</dbReference>
<feature type="transmembrane region" description="Helical" evidence="8">
    <location>
        <begin position="350"/>
        <end position="368"/>
    </location>
</feature>
<reference evidence="10" key="1">
    <citation type="journal article" date="2014" name="Int. J. Syst. Evol. Microbiol.">
        <title>Complete genome sequence of Corynebacterium casei LMG S-19264T (=DSM 44701T), isolated from a smear-ripened cheese.</title>
        <authorList>
            <consortium name="US DOE Joint Genome Institute (JGI-PGF)"/>
            <person name="Walter F."/>
            <person name="Albersmeier A."/>
            <person name="Kalinowski J."/>
            <person name="Ruckert C."/>
        </authorList>
    </citation>
    <scope>NUCLEOTIDE SEQUENCE</scope>
    <source>
        <strain evidence="10">CGMCC 1.12426</strain>
    </source>
</reference>
<dbReference type="GO" id="GO:0043190">
    <property type="term" value="C:ATP-binding cassette (ABC) transporter complex"/>
    <property type="evidence" value="ECO:0007669"/>
    <property type="project" value="InterPro"/>
</dbReference>
<dbReference type="EMBL" id="BMFA01000004">
    <property type="protein sequence ID" value="GGB44541.1"/>
    <property type="molecule type" value="Genomic_DNA"/>
</dbReference>
<dbReference type="OrthoDB" id="9771188at2"/>
<dbReference type="AlphaFoldDB" id="A0A916TH32"/>
<feature type="transmembrane region" description="Helical" evidence="8">
    <location>
        <begin position="220"/>
        <end position="238"/>
    </location>
</feature>
<evidence type="ECO:0000256" key="7">
    <source>
        <dbReference type="ARBA" id="ARBA00023136"/>
    </source>
</evidence>
<feature type="transmembrane region" description="Helical" evidence="8">
    <location>
        <begin position="291"/>
        <end position="313"/>
    </location>
</feature>
<dbReference type="InterPro" id="IPR010065">
    <property type="entry name" value="AA_ABC_transptr_permease_3TM"/>
</dbReference>
<evidence type="ECO:0000313" key="10">
    <source>
        <dbReference type="EMBL" id="GGB44541.1"/>
    </source>
</evidence>
<dbReference type="GO" id="GO:0022857">
    <property type="term" value="F:transmembrane transporter activity"/>
    <property type="evidence" value="ECO:0007669"/>
    <property type="project" value="InterPro"/>
</dbReference>
<keyword evidence="4" id="KW-1003">Cell membrane</keyword>